<dbReference type="NCBIfam" id="NF001898">
    <property type="entry name" value="PRK00654.1-1"/>
    <property type="match status" value="1"/>
</dbReference>
<organism evidence="10 11">
    <name type="scientific">Lactobacillus delbrueckii</name>
    <dbReference type="NCBI Taxonomy" id="1584"/>
    <lineage>
        <taxon>Bacteria</taxon>
        <taxon>Bacillati</taxon>
        <taxon>Bacillota</taxon>
        <taxon>Bacilli</taxon>
        <taxon>Lactobacillales</taxon>
        <taxon>Lactobacillaceae</taxon>
        <taxon>Lactobacillus</taxon>
    </lineage>
</organism>
<feature type="binding site" evidence="7">
    <location>
        <position position="15"/>
    </location>
    <ligand>
        <name>ADP-alpha-D-glucose</name>
        <dbReference type="ChEBI" id="CHEBI:57498"/>
    </ligand>
</feature>
<dbReference type="GO" id="GO:0009011">
    <property type="term" value="F:alpha-1,4-glucan glucosyltransferase (ADP-glucose donor) activity"/>
    <property type="evidence" value="ECO:0007669"/>
    <property type="project" value="UniProtKB-UniRule"/>
</dbReference>
<dbReference type="EC" id="2.4.1.21" evidence="7"/>
<comment type="caution">
    <text evidence="10">The sequence shown here is derived from an EMBL/GenBank/DDBJ whole genome shotgun (WGS) entry which is preliminary data.</text>
</comment>
<sequence>MRVLFVGAECAPFFKTGGLGDVLGSLPNQLAKDGDEVGVALPLYQDMPEEYREKLEYQGNFYVPVGWRNQYCGVFTLEMNGVKYFFIDNEYYFKRPGIYGYYDDGERYAFFQQAVIMMMERFDFVPNILHCNDYHTSFIPFLLREKWGFVDAYRGIKTVLTIHNLEFQGKYDVKTLPNFFGLGYEWFDNGTVRFNNDVNWMKTGILYADRVTTVSPSYAKEIQTPEFGQGLDEILRSVNFKLVGILNGIDFAKYNPATDPVIKVRYDVNHLKHKRRDKTDLQKQVGLPVAPTTPVIGMVSRLTAQKGCQLLLEELDNILQFDLQVVILGSGDQYYEHALSDIASRYPDKFKLILAFDVNLAQKIYAGADAFLMPSAFEPCGLSQLISLRYGTLPIVHQIGGLADTVWVYDKTKNEGTGFGFREFSGYQMVEAIMKMLELYHEKDKWAKAQRTAMRSDFSWKNSASKYQWMYGELLG</sequence>
<dbReference type="UniPathway" id="UPA00164"/>
<comment type="similarity">
    <text evidence="3 7">Belongs to the glycosyltransferase 1 family. Bacterial/plant glycogen synthase subfamily.</text>
</comment>
<evidence type="ECO:0000256" key="1">
    <source>
        <dbReference type="ARBA" id="ARBA00001478"/>
    </source>
</evidence>
<dbReference type="NCBIfam" id="TIGR02095">
    <property type="entry name" value="glgA"/>
    <property type="match status" value="1"/>
</dbReference>
<keyword evidence="4 7" id="KW-0328">Glycosyltransferase</keyword>
<evidence type="ECO:0000259" key="8">
    <source>
        <dbReference type="Pfam" id="PF00534"/>
    </source>
</evidence>
<feature type="domain" description="Starch synthase catalytic" evidence="9">
    <location>
        <begin position="2"/>
        <end position="236"/>
    </location>
</feature>
<dbReference type="AlphaFoldDB" id="A0A4Q7DU79"/>
<dbReference type="PANTHER" id="PTHR45825:SF11">
    <property type="entry name" value="ALPHA AMYLASE DOMAIN-CONTAINING PROTEIN"/>
    <property type="match status" value="1"/>
</dbReference>
<evidence type="ECO:0000256" key="5">
    <source>
        <dbReference type="ARBA" id="ARBA00022679"/>
    </source>
</evidence>
<dbReference type="InterPro" id="IPR013534">
    <property type="entry name" value="Starch_synth_cat_dom"/>
</dbReference>
<dbReference type="PANTHER" id="PTHR45825">
    <property type="entry name" value="GRANULE-BOUND STARCH SYNTHASE 1, CHLOROPLASTIC/AMYLOPLASTIC"/>
    <property type="match status" value="1"/>
</dbReference>
<dbReference type="GO" id="GO:0005978">
    <property type="term" value="P:glycogen biosynthetic process"/>
    <property type="evidence" value="ECO:0007669"/>
    <property type="project" value="UniProtKB-UniRule"/>
</dbReference>
<evidence type="ECO:0000256" key="7">
    <source>
        <dbReference type="HAMAP-Rule" id="MF_00484"/>
    </source>
</evidence>
<gene>
    <name evidence="7" type="primary">glgA</name>
    <name evidence="10" type="ORF">LDELB18P1_1348</name>
</gene>
<dbReference type="Gene3D" id="3.40.50.2000">
    <property type="entry name" value="Glycogen Phosphorylase B"/>
    <property type="match status" value="2"/>
</dbReference>
<dbReference type="Pfam" id="PF08323">
    <property type="entry name" value="Glyco_transf_5"/>
    <property type="match status" value="1"/>
</dbReference>
<proteinExistence type="inferred from homology"/>
<dbReference type="SUPFAM" id="SSF53756">
    <property type="entry name" value="UDP-Glycosyltransferase/glycogen phosphorylase"/>
    <property type="match status" value="1"/>
</dbReference>
<dbReference type="RefSeq" id="WP_016396836.1">
    <property type="nucleotide sequence ID" value="NZ_SETJ01000057.1"/>
</dbReference>
<protein>
    <recommendedName>
        <fullName evidence="7">Glycogen synthase</fullName>
        <ecNumber evidence="7">2.4.1.21</ecNumber>
    </recommendedName>
    <alternativeName>
        <fullName evidence="7">Starch [bacterial glycogen] synthase</fullName>
    </alternativeName>
</protein>
<reference evidence="10 11" key="1">
    <citation type="submission" date="2019-01" db="EMBL/GenBank/DDBJ databases">
        <title>Colonization of the human gut by bovine bacteria present in Parmesan cheese.</title>
        <authorList>
            <person name="Lugli G.A."/>
            <person name="Milani C."/>
        </authorList>
    </citation>
    <scope>NUCLEOTIDE SEQUENCE [LARGE SCALE GENOMIC DNA]</scope>
    <source>
        <strain evidence="10 11">LDELB18P1</strain>
    </source>
</reference>
<comment type="pathway">
    <text evidence="7">Glycan biosynthesis; glycogen biosynthesis.</text>
</comment>
<dbReference type="InterPro" id="IPR001296">
    <property type="entry name" value="Glyco_trans_1"/>
</dbReference>
<dbReference type="InterPro" id="IPR011835">
    <property type="entry name" value="GS/SS"/>
</dbReference>
<keyword evidence="5 7" id="KW-0808">Transferase</keyword>
<evidence type="ECO:0000259" key="9">
    <source>
        <dbReference type="Pfam" id="PF08323"/>
    </source>
</evidence>
<keyword evidence="6 7" id="KW-0320">Glycogen biosynthesis</keyword>
<evidence type="ECO:0000313" key="10">
    <source>
        <dbReference type="EMBL" id="RZM16081.1"/>
    </source>
</evidence>
<dbReference type="HAMAP" id="MF_00484">
    <property type="entry name" value="Glycogen_synth"/>
    <property type="match status" value="1"/>
</dbReference>
<evidence type="ECO:0000256" key="6">
    <source>
        <dbReference type="ARBA" id="ARBA00023056"/>
    </source>
</evidence>
<evidence type="ECO:0000256" key="3">
    <source>
        <dbReference type="ARBA" id="ARBA00010281"/>
    </source>
</evidence>
<dbReference type="CDD" id="cd03791">
    <property type="entry name" value="GT5_Glycogen_synthase_DULL1-like"/>
    <property type="match status" value="1"/>
</dbReference>
<feature type="domain" description="Glycosyl transferase family 1" evidence="8">
    <location>
        <begin position="290"/>
        <end position="451"/>
    </location>
</feature>
<evidence type="ECO:0000256" key="4">
    <source>
        <dbReference type="ARBA" id="ARBA00022676"/>
    </source>
</evidence>
<name>A0A4Q7DU79_9LACO</name>
<dbReference type="EMBL" id="SETJ01000057">
    <property type="protein sequence ID" value="RZM16081.1"/>
    <property type="molecule type" value="Genomic_DNA"/>
</dbReference>
<accession>A0A4Q7DU79</accession>
<dbReference type="GO" id="GO:0004373">
    <property type="term" value="F:alpha-1,4-glucan glucosyltransferase (UDP-glucose donor) activity"/>
    <property type="evidence" value="ECO:0007669"/>
    <property type="project" value="InterPro"/>
</dbReference>
<evidence type="ECO:0000256" key="2">
    <source>
        <dbReference type="ARBA" id="ARBA00002764"/>
    </source>
</evidence>
<comment type="catalytic activity">
    <reaction evidence="1 7">
        <text>[(1-&gt;4)-alpha-D-glucosyl](n) + ADP-alpha-D-glucose = [(1-&gt;4)-alpha-D-glucosyl](n+1) + ADP + H(+)</text>
        <dbReference type="Rhea" id="RHEA:18189"/>
        <dbReference type="Rhea" id="RHEA-COMP:9584"/>
        <dbReference type="Rhea" id="RHEA-COMP:9587"/>
        <dbReference type="ChEBI" id="CHEBI:15378"/>
        <dbReference type="ChEBI" id="CHEBI:15444"/>
        <dbReference type="ChEBI" id="CHEBI:57498"/>
        <dbReference type="ChEBI" id="CHEBI:456216"/>
        <dbReference type="EC" id="2.4.1.21"/>
    </reaction>
</comment>
<comment type="function">
    <text evidence="2 7">Synthesizes alpha-1,4-glucan chains using ADP-glucose.</text>
</comment>
<dbReference type="Proteomes" id="UP000292818">
    <property type="component" value="Unassembled WGS sequence"/>
</dbReference>
<evidence type="ECO:0000313" key="11">
    <source>
        <dbReference type="Proteomes" id="UP000292818"/>
    </source>
</evidence>
<dbReference type="Pfam" id="PF00534">
    <property type="entry name" value="Glycos_transf_1"/>
    <property type="match status" value="1"/>
</dbReference>